<sequence length="141" mass="16386">MDLKLRDFDSAPYNIWLIGLCQASRVEEAHKIFSILQEFRVNVSAPSCVMLIHGLCHEGKLDEAFEIFLYTKEKGYQLLPRICNNMFQALLCSREKSALAFELLSRMKSMGYNLNAYLQLRTKSLLHHHWNIRETEDMSTG</sequence>
<dbReference type="Proteomes" id="UP001604277">
    <property type="component" value="Unassembled WGS sequence"/>
</dbReference>
<dbReference type="EMBL" id="JBFOLJ010000010">
    <property type="protein sequence ID" value="KAL2501807.1"/>
    <property type="molecule type" value="Genomic_DNA"/>
</dbReference>
<evidence type="ECO:0000256" key="2">
    <source>
        <dbReference type="ARBA" id="ARBA00022737"/>
    </source>
</evidence>
<evidence type="ECO:0000313" key="5">
    <source>
        <dbReference type="Proteomes" id="UP001604277"/>
    </source>
</evidence>
<gene>
    <name evidence="4" type="ORF">Fot_35655</name>
</gene>
<dbReference type="Pfam" id="PF01535">
    <property type="entry name" value="PPR"/>
    <property type="match status" value="1"/>
</dbReference>
<dbReference type="Pfam" id="PF12854">
    <property type="entry name" value="PPR_1"/>
    <property type="match status" value="1"/>
</dbReference>
<organism evidence="4 5">
    <name type="scientific">Forsythia ovata</name>
    <dbReference type="NCBI Taxonomy" id="205694"/>
    <lineage>
        <taxon>Eukaryota</taxon>
        <taxon>Viridiplantae</taxon>
        <taxon>Streptophyta</taxon>
        <taxon>Embryophyta</taxon>
        <taxon>Tracheophyta</taxon>
        <taxon>Spermatophyta</taxon>
        <taxon>Magnoliopsida</taxon>
        <taxon>eudicotyledons</taxon>
        <taxon>Gunneridae</taxon>
        <taxon>Pentapetalae</taxon>
        <taxon>asterids</taxon>
        <taxon>lamiids</taxon>
        <taxon>Lamiales</taxon>
        <taxon>Oleaceae</taxon>
        <taxon>Forsythieae</taxon>
        <taxon>Forsythia</taxon>
    </lineage>
</organism>
<dbReference type="NCBIfam" id="TIGR00756">
    <property type="entry name" value="PPR"/>
    <property type="match status" value="2"/>
</dbReference>
<feature type="repeat" description="PPR" evidence="3">
    <location>
        <begin position="44"/>
        <end position="78"/>
    </location>
</feature>
<keyword evidence="2" id="KW-0677">Repeat</keyword>
<dbReference type="InterPro" id="IPR002885">
    <property type="entry name" value="PPR_rpt"/>
</dbReference>
<dbReference type="InterPro" id="IPR011990">
    <property type="entry name" value="TPR-like_helical_dom_sf"/>
</dbReference>
<dbReference type="PANTHER" id="PTHR47939:SF5">
    <property type="entry name" value="PENTACOTRIPEPTIDE-REPEAT REGION OF PRORP DOMAIN-CONTAINING PROTEIN"/>
    <property type="match status" value="1"/>
</dbReference>
<comment type="caution">
    <text evidence="4">The sequence shown here is derived from an EMBL/GenBank/DDBJ whole genome shotgun (WGS) entry which is preliminary data.</text>
</comment>
<name>A0ABD1SM56_9LAMI</name>
<feature type="repeat" description="PPR" evidence="3">
    <location>
        <begin position="9"/>
        <end position="43"/>
    </location>
</feature>
<dbReference type="Gene3D" id="1.25.40.10">
    <property type="entry name" value="Tetratricopeptide repeat domain"/>
    <property type="match status" value="1"/>
</dbReference>
<accession>A0ABD1SM56</accession>
<evidence type="ECO:0000256" key="3">
    <source>
        <dbReference type="PROSITE-ProRule" id="PRU00708"/>
    </source>
</evidence>
<reference evidence="5" key="1">
    <citation type="submission" date="2024-07" db="EMBL/GenBank/DDBJ databases">
        <title>Two chromosome-level genome assemblies of Korean endemic species Abeliophyllum distichum and Forsythia ovata (Oleaceae).</title>
        <authorList>
            <person name="Jang H."/>
        </authorList>
    </citation>
    <scope>NUCLEOTIDE SEQUENCE [LARGE SCALE GENOMIC DNA]</scope>
</reference>
<keyword evidence="5" id="KW-1185">Reference proteome</keyword>
<dbReference type="InterPro" id="IPR050667">
    <property type="entry name" value="PPR-containing_protein"/>
</dbReference>
<comment type="similarity">
    <text evidence="1">Belongs to the PPR family. P subfamily.</text>
</comment>
<evidence type="ECO:0000313" key="4">
    <source>
        <dbReference type="EMBL" id="KAL2501807.1"/>
    </source>
</evidence>
<protein>
    <submittedName>
        <fullName evidence="4">Pentatricopeptide repeat-containing protein</fullName>
    </submittedName>
</protein>
<dbReference type="PROSITE" id="PS51375">
    <property type="entry name" value="PPR"/>
    <property type="match status" value="2"/>
</dbReference>
<dbReference type="PANTHER" id="PTHR47939">
    <property type="entry name" value="MEMBRANE-ASSOCIATED SALT-INDUCIBLE PROTEIN-LIKE"/>
    <property type="match status" value="1"/>
</dbReference>
<dbReference type="AlphaFoldDB" id="A0ABD1SM56"/>
<evidence type="ECO:0000256" key="1">
    <source>
        <dbReference type="ARBA" id="ARBA00007626"/>
    </source>
</evidence>
<proteinExistence type="inferred from homology"/>